<reference evidence="1 2" key="1">
    <citation type="journal article" date="2014" name="Genome Biol. Evol.">
        <title>Comparative Genomics of the Campylobacter lari Group.</title>
        <authorList>
            <person name="Miller W.G."/>
            <person name="Yee E."/>
            <person name="Chapman M.H."/>
            <person name="Smith T.P."/>
            <person name="Bono J.L."/>
            <person name="Huynh S."/>
            <person name="Parker C.T."/>
            <person name="Vandamme P."/>
            <person name="Luong K."/>
            <person name="Korlach J."/>
        </authorList>
    </citation>
    <scope>NUCLEOTIDE SEQUENCE [LARGE SCALE GENOMIC DNA]</scope>
    <source>
        <strain evidence="1 2">NCTC 12927</strain>
    </source>
</reference>
<dbReference type="RefSeq" id="WP_039649246.1">
    <property type="nucleotide sequence ID" value="NZ_CP007770.1"/>
</dbReference>
<name>A0A0A8GZV4_9BACT</name>
<accession>A0A0A8GZV4</accession>
<keyword evidence="1" id="KW-0808">Transferase</keyword>
<dbReference type="GeneID" id="74431117"/>
<organism evidence="1 2">
    <name type="scientific">Campylobacter insulaenigrae NCTC 12927</name>
    <dbReference type="NCBI Taxonomy" id="1031564"/>
    <lineage>
        <taxon>Bacteria</taxon>
        <taxon>Pseudomonadati</taxon>
        <taxon>Campylobacterota</taxon>
        <taxon>Epsilonproteobacteria</taxon>
        <taxon>Campylobacterales</taxon>
        <taxon>Campylobacteraceae</taxon>
        <taxon>Campylobacter</taxon>
    </lineage>
</organism>
<dbReference type="GO" id="GO:0016740">
    <property type="term" value="F:transferase activity"/>
    <property type="evidence" value="ECO:0007669"/>
    <property type="project" value="UniProtKB-KW"/>
</dbReference>
<dbReference type="EMBL" id="CP007770">
    <property type="protein sequence ID" value="AJC87301.1"/>
    <property type="molecule type" value="Genomic_DNA"/>
</dbReference>
<dbReference type="Proteomes" id="UP000031163">
    <property type="component" value="Chromosome"/>
</dbReference>
<dbReference type="STRING" id="1031564.CINS_0301"/>
<dbReference type="Pfam" id="PF11186">
    <property type="entry name" value="DUF2972"/>
    <property type="match status" value="1"/>
</dbReference>
<protein>
    <submittedName>
        <fullName evidence="1">Putative glycosyltransferase (DUF2972 domain)</fullName>
    </submittedName>
</protein>
<dbReference type="InterPro" id="IPR021353">
    <property type="entry name" value="DUF2972"/>
</dbReference>
<dbReference type="KEGG" id="cis:CINS_0301"/>
<proteinExistence type="predicted"/>
<sequence length="612" mass="73748">MQNSAILRIKNQLAYRLGSTMIEHRANGGGYLSLIYKLYKIKKEYTKEQKIYKQTIKLFPQLTYPRLETCCDYNESIKYKFHLSYMLGIVLINADKNKFKGGYFTLFKDIKKAKKDYKNINSILKEFNIISSCVYEVIANNKDKFINNFEKIKEVLHTHKDYQAIIDNIFHNFDYFLNNFELIKEWLLSDDFYQKYKKENHPYPSLLDPKKLNDENEQINYHNIPAELAWEMNLPLPDNYEFVWLGGHGTGTEALKVFLPVKIPDNFFNYETGIQRYKYALTLLLENSNEKKTIRIKDYNFYDFEKFCKLIQKKVNFIFQVRDYFEIFTCYVNHRTKSKSAIYEFNIQDDLNKVFDRFYYFSSGKNKPLELSLENFLSWPIMHKNMGFRTCIMEYSILQAFNNILNVYYIDMKDIIGRNTKDTIKKICNICNLSYKNDFNYDRNIIGDLLVFFPLCLTLDLLIDNSRIKILLISFDEEFDSNLYKDICSIIFSESGEKLYRILIEKKYYKNIIEECQIEYLKLFFKKFDIQLKDTIEHHKKIRVKPEDYLKVYREDKERRIKLQEMMQYELQNIKQHRPDIVASWKYYQEFEKMCEELDGKKDSLKENISNN</sequence>
<dbReference type="HOGENOM" id="CLU_040137_0_0_7"/>
<evidence type="ECO:0000313" key="2">
    <source>
        <dbReference type="Proteomes" id="UP000031163"/>
    </source>
</evidence>
<dbReference type="AlphaFoldDB" id="A0A0A8GZV4"/>
<gene>
    <name evidence="1" type="ORF">CINS_0301</name>
</gene>
<evidence type="ECO:0000313" key="1">
    <source>
        <dbReference type="EMBL" id="AJC87301.1"/>
    </source>
</evidence>